<sequence>MECRRKRNHIYYNTMSYLVFSNMNAVNRVFESGQNSNNHKNTQRTKNER</sequence>
<dbReference type="GO" id="GO:0048627">
    <property type="term" value="P:myoblast development"/>
    <property type="evidence" value="ECO:0000315"/>
    <property type="project" value="UniProtKB"/>
</dbReference>
<evidence type="ECO:0000313" key="2">
    <source>
        <dbReference type="FlyBase" id="FBgn0266848"/>
    </source>
</evidence>
<protein>
    <submittedName>
        <fullName evidence="1">GM08142p</fullName>
    </submittedName>
</protein>
<dbReference type="EMBL" id="AY060939">
    <property type="protein sequence ID" value="AAL28487.1"/>
    <property type="molecule type" value="mRNA"/>
</dbReference>
<proteinExistence type="evidence at transcript level"/>
<organism evidence="1">
    <name type="scientific">Drosophila melanogaster</name>
    <name type="common">Fruit fly</name>
    <dbReference type="NCBI Taxonomy" id="7227"/>
    <lineage>
        <taxon>Eukaryota</taxon>
        <taxon>Metazoa</taxon>
        <taxon>Ecdysozoa</taxon>
        <taxon>Arthropoda</taxon>
        <taxon>Hexapoda</taxon>
        <taxon>Insecta</taxon>
        <taxon>Pterygota</taxon>
        <taxon>Neoptera</taxon>
        <taxon>Endopterygota</taxon>
        <taxon>Diptera</taxon>
        <taxon>Brachycera</taxon>
        <taxon>Muscomorpha</taxon>
        <taxon>Ephydroidea</taxon>
        <taxon>Drosophilidae</taxon>
        <taxon>Drosophila</taxon>
        <taxon>Sophophora</taxon>
    </lineage>
</organism>
<dbReference type="AlphaFoldDB" id="Q95S63"/>
<gene>
    <name evidence="2" type="primary">wap</name>
    <name evidence="2" type="ORF">CG14614</name>
</gene>
<dbReference type="GO" id="GO:0055001">
    <property type="term" value="P:muscle cell development"/>
    <property type="evidence" value="ECO:0000315"/>
    <property type="project" value="UniProtKB"/>
</dbReference>
<evidence type="ECO:0000313" key="1">
    <source>
        <dbReference type="EMBL" id="AAL28487.1"/>
    </source>
</evidence>
<name>Q95S63_DROME</name>
<accession>Q95S63</accession>
<dbReference type="FlyBase" id="FBgn0266848">
    <property type="gene designation" value="wap"/>
</dbReference>
<reference evidence="1" key="1">
    <citation type="submission" date="2001-10" db="EMBL/GenBank/DDBJ databases">
        <authorList>
            <person name="Stapleton M."/>
            <person name="Brokstein P."/>
            <person name="Hong L."/>
            <person name="Agbayani A."/>
            <person name="Carlson J."/>
            <person name="Champe M."/>
            <person name="Chavez C."/>
            <person name="Dorsett V."/>
            <person name="Farfan D."/>
            <person name="Frise E."/>
            <person name="George R."/>
            <person name="Gonzalez M."/>
            <person name="Guarin H."/>
            <person name="Li P."/>
            <person name="Liao G."/>
            <person name="Miranda A."/>
            <person name="Mungall C.J."/>
            <person name="Nunoo J."/>
            <person name="Pacleb J."/>
            <person name="Paragas V."/>
            <person name="Park S."/>
            <person name="Phouanenavong S."/>
            <person name="Wan K."/>
            <person name="Yu C."/>
            <person name="Lewis S.E."/>
            <person name="Rubin G.M."/>
            <person name="Celniker S."/>
        </authorList>
    </citation>
    <scope>NUCLEOTIDE SEQUENCE</scope>
</reference>
<dbReference type="OrthoDB" id="24670at2759"/>
<dbReference type="AGR" id="FB:FBgn0266848"/>
<dbReference type="GO" id="GO:0007517">
    <property type="term" value="P:muscle organ development"/>
    <property type="evidence" value="ECO:0000315"/>
    <property type="project" value="FlyBase"/>
</dbReference>